<sequence length="167" mass="19171">ISIHWNWKGHNNLLPIDRNDKTPDDSTFFQSAQGHWYSQVTSPSASVYTTNVNMTLTSTPSRRTTDDGINRSSSQSNSKSFQVHTSTREWLPAAISTPLYVVSSATMHSLEDEENELFDKIRQLIRDFTQRPNRQYPLSRIIKWTIDELPKVEHVIVVVINRPAFAL</sequence>
<dbReference type="AlphaFoldDB" id="A0A815WVI9"/>
<protein>
    <submittedName>
        <fullName evidence="2">Uncharacterized protein</fullName>
    </submittedName>
</protein>
<dbReference type="EMBL" id="CAJNOJ010001534">
    <property type="protein sequence ID" value="CAF1552611.1"/>
    <property type="molecule type" value="Genomic_DNA"/>
</dbReference>
<evidence type="ECO:0000313" key="2">
    <source>
        <dbReference type="EMBL" id="CAF1552611.1"/>
    </source>
</evidence>
<evidence type="ECO:0000313" key="3">
    <source>
        <dbReference type="Proteomes" id="UP000663852"/>
    </source>
</evidence>
<reference evidence="2" key="1">
    <citation type="submission" date="2021-02" db="EMBL/GenBank/DDBJ databases">
        <authorList>
            <person name="Nowell W R."/>
        </authorList>
    </citation>
    <scope>NUCLEOTIDE SEQUENCE</scope>
</reference>
<gene>
    <name evidence="2" type="ORF">EDS130_LOCUS46106</name>
</gene>
<organism evidence="2 3">
    <name type="scientific">Adineta ricciae</name>
    <name type="common">Rotifer</name>
    <dbReference type="NCBI Taxonomy" id="249248"/>
    <lineage>
        <taxon>Eukaryota</taxon>
        <taxon>Metazoa</taxon>
        <taxon>Spiralia</taxon>
        <taxon>Gnathifera</taxon>
        <taxon>Rotifera</taxon>
        <taxon>Eurotatoria</taxon>
        <taxon>Bdelloidea</taxon>
        <taxon>Adinetida</taxon>
        <taxon>Adinetidae</taxon>
        <taxon>Adineta</taxon>
    </lineage>
</organism>
<dbReference type="Proteomes" id="UP000663852">
    <property type="component" value="Unassembled WGS sequence"/>
</dbReference>
<name>A0A815WVI9_ADIRI</name>
<comment type="caution">
    <text evidence="2">The sequence shown here is derived from an EMBL/GenBank/DDBJ whole genome shotgun (WGS) entry which is preliminary data.</text>
</comment>
<evidence type="ECO:0000256" key="1">
    <source>
        <dbReference type="SAM" id="MobiDB-lite"/>
    </source>
</evidence>
<proteinExistence type="predicted"/>
<feature type="non-terminal residue" evidence="2">
    <location>
        <position position="1"/>
    </location>
</feature>
<accession>A0A815WVI9</accession>
<feature type="region of interest" description="Disordered" evidence="1">
    <location>
        <begin position="56"/>
        <end position="81"/>
    </location>
</feature>